<dbReference type="EMBL" id="JABSTU010000009">
    <property type="protein sequence ID" value="KAH8021433.1"/>
    <property type="molecule type" value="Genomic_DNA"/>
</dbReference>
<protein>
    <submittedName>
        <fullName evidence="2">Uncharacterized protein</fullName>
    </submittedName>
</protein>
<proteinExistence type="predicted"/>
<name>A0A9J6DHS5_RHIMP</name>
<feature type="region of interest" description="Disordered" evidence="1">
    <location>
        <begin position="228"/>
        <end position="257"/>
    </location>
</feature>
<evidence type="ECO:0000313" key="2">
    <source>
        <dbReference type="EMBL" id="KAH8021433.1"/>
    </source>
</evidence>
<feature type="region of interest" description="Disordered" evidence="1">
    <location>
        <begin position="123"/>
        <end position="143"/>
    </location>
</feature>
<accession>A0A9J6DHS5</accession>
<evidence type="ECO:0000313" key="3">
    <source>
        <dbReference type="Proteomes" id="UP000821866"/>
    </source>
</evidence>
<organism evidence="2 3">
    <name type="scientific">Rhipicephalus microplus</name>
    <name type="common">Cattle tick</name>
    <name type="synonym">Boophilus microplus</name>
    <dbReference type="NCBI Taxonomy" id="6941"/>
    <lineage>
        <taxon>Eukaryota</taxon>
        <taxon>Metazoa</taxon>
        <taxon>Ecdysozoa</taxon>
        <taxon>Arthropoda</taxon>
        <taxon>Chelicerata</taxon>
        <taxon>Arachnida</taxon>
        <taxon>Acari</taxon>
        <taxon>Parasitiformes</taxon>
        <taxon>Ixodida</taxon>
        <taxon>Ixodoidea</taxon>
        <taxon>Ixodidae</taxon>
        <taxon>Rhipicephalinae</taxon>
        <taxon>Rhipicephalus</taxon>
        <taxon>Boophilus</taxon>
    </lineage>
</organism>
<gene>
    <name evidence="2" type="ORF">HPB51_015613</name>
</gene>
<reference evidence="2" key="1">
    <citation type="journal article" date="2020" name="Cell">
        <title>Large-Scale Comparative Analyses of Tick Genomes Elucidate Their Genetic Diversity and Vector Capacities.</title>
        <authorList>
            <consortium name="Tick Genome and Microbiome Consortium (TIGMIC)"/>
            <person name="Jia N."/>
            <person name="Wang J."/>
            <person name="Shi W."/>
            <person name="Du L."/>
            <person name="Sun Y."/>
            <person name="Zhan W."/>
            <person name="Jiang J.F."/>
            <person name="Wang Q."/>
            <person name="Zhang B."/>
            <person name="Ji P."/>
            <person name="Bell-Sakyi L."/>
            <person name="Cui X.M."/>
            <person name="Yuan T.T."/>
            <person name="Jiang B.G."/>
            <person name="Yang W.F."/>
            <person name="Lam T.T."/>
            <person name="Chang Q.C."/>
            <person name="Ding S.J."/>
            <person name="Wang X.J."/>
            <person name="Zhu J.G."/>
            <person name="Ruan X.D."/>
            <person name="Zhao L."/>
            <person name="Wei J.T."/>
            <person name="Ye R.Z."/>
            <person name="Que T.C."/>
            <person name="Du C.H."/>
            <person name="Zhou Y.H."/>
            <person name="Cheng J.X."/>
            <person name="Dai P.F."/>
            <person name="Guo W.B."/>
            <person name="Han X.H."/>
            <person name="Huang E.J."/>
            <person name="Li L.F."/>
            <person name="Wei W."/>
            <person name="Gao Y.C."/>
            <person name="Liu J.Z."/>
            <person name="Shao H.Z."/>
            <person name="Wang X."/>
            <person name="Wang C.C."/>
            <person name="Yang T.C."/>
            <person name="Huo Q.B."/>
            <person name="Li W."/>
            <person name="Chen H.Y."/>
            <person name="Chen S.E."/>
            <person name="Zhou L.G."/>
            <person name="Ni X.B."/>
            <person name="Tian J.H."/>
            <person name="Sheng Y."/>
            <person name="Liu T."/>
            <person name="Pan Y.S."/>
            <person name="Xia L.Y."/>
            <person name="Li J."/>
            <person name="Zhao F."/>
            <person name="Cao W.C."/>
        </authorList>
    </citation>
    <scope>NUCLEOTIDE SEQUENCE</scope>
    <source>
        <strain evidence="2">Rmic-2018</strain>
    </source>
</reference>
<dbReference type="VEuPathDB" id="VectorBase:LOC119173498"/>
<reference evidence="2" key="2">
    <citation type="submission" date="2021-09" db="EMBL/GenBank/DDBJ databases">
        <authorList>
            <person name="Jia N."/>
            <person name="Wang J."/>
            <person name="Shi W."/>
            <person name="Du L."/>
            <person name="Sun Y."/>
            <person name="Zhan W."/>
            <person name="Jiang J."/>
            <person name="Wang Q."/>
            <person name="Zhang B."/>
            <person name="Ji P."/>
            <person name="Sakyi L.B."/>
            <person name="Cui X."/>
            <person name="Yuan T."/>
            <person name="Jiang B."/>
            <person name="Yang W."/>
            <person name="Lam T.T.-Y."/>
            <person name="Chang Q."/>
            <person name="Ding S."/>
            <person name="Wang X."/>
            <person name="Zhu J."/>
            <person name="Ruan X."/>
            <person name="Zhao L."/>
            <person name="Wei J."/>
            <person name="Que T."/>
            <person name="Du C."/>
            <person name="Cheng J."/>
            <person name="Dai P."/>
            <person name="Han X."/>
            <person name="Huang E."/>
            <person name="Gao Y."/>
            <person name="Liu J."/>
            <person name="Shao H."/>
            <person name="Ye R."/>
            <person name="Li L."/>
            <person name="Wei W."/>
            <person name="Wang X."/>
            <person name="Wang C."/>
            <person name="Huo Q."/>
            <person name="Li W."/>
            <person name="Guo W."/>
            <person name="Chen H."/>
            <person name="Chen S."/>
            <person name="Zhou L."/>
            <person name="Zhou L."/>
            <person name="Ni X."/>
            <person name="Tian J."/>
            <person name="Zhou Y."/>
            <person name="Sheng Y."/>
            <person name="Liu T."/>
            <person name="Pan Y."/>
            <person name="Xia L."/>
            <person name="Li J."/>
            <person name="Zhao F."/>
            <person name="Cao W."/>
        </authorList>
    </citation>
    <scope>NUCLEOTIDE SEQUENCE</scope>
    <source>
        <strain evidence="2">Rmic-2018</strain>
        <tissue evidence="2">Larvae</tissue>
    </source>
</reference>
<sequence>MSFSSPGQEHSPWLASLPVKDWPLDTLLRSGDSYVPVALVPTNGGFILMKNPKVIQVELQKASSLFQKITEVRQFGRGGILCCSADKDCVRELLNCFEFAAQPDEAAAMKLIRWVELHIGRSRKRVRKTPPRQQESPGFPSDACRTHLGMEEPRASSLLPAMYICTGSLAASPAARQRNRIKTNPWVAPSPCNSADSGWTGSRFSTEGEDPTQWSSSMGCMRAVDDPVSAGHTRRQISGSSDDEAYSEDFPQSEGSNDDVVTAVETPQTDSACGSSCTTTPLSECSSSRLAETLADKVRRLQADRALVEQKMFEARVEEQASRYQRMQLHREMMQLRRLTLVHSLQELRSDLEQRAAFGKTFLGTGR</sequence>
<evidence type="ECO:0000256" key="1">
    <source>
        <dbReference type="SAM" id="MobiDB-lite"/>
    </source>
</evidence>
<keyword evidence="3" id="KW-1185">Reference proteome</keyword>
<dbReference type="VEuPathDB" id="VectorBase:LOC119187240"/>
<comment type="caution">
    <text evidence="2">The sequence shown here is derived from an EMBL/GenBank/DDBJ whole genome shotgun (WGS) entry which is preliminary data.</text>
</comment>
<dbReference type="Proteomes" id="UP000821866">
    <property type="component" value="Chromosome 7"/>
</dbReference>
<dbReference type="AlphaFoldDB" id="A0A9J6DHS5"/>